<keyword evidence="3" id="KW-1185">Reference proteome</keyword>
<evidence type="ECO:0000313" key="3">
    <source>
        <dbReference type="Proteomes" id="UP001497497"/>
    </source>
</evidence>
<accession>A0AAV2HRT9</accession>
<feature type="region of interest" description="Disordered" evidence="1">
    <location>
        <begin position="29"/>
        <end position="89"/>
    </location>
</feature>
<dbReference type="EMBL" id="CAXITT010000205">
    <property type="protein sequence ID" value="CAL1535559.1"/>
    <property type="molecule type" value="Genomic_DNA"/>
</dbReference>
<feature type="region of interest" description="Disordered" evidence="1">
    <location>
        <begin position="194"/>
        <end position="221"/>
    </location>
</feature>
<name>A0AAV2HRT9_LYMST</name>
<evidence type="ECO:0000313" key="2">
    <source>
        <dbReference type="EMBL" id="CAL1535559.1"/>
    </source>
</evidence>
<sequence length="362" mass="39625">MSNSELPPTSGRSVFSVFGFSSNHYADIDDFDSPLESAPDSFSGADPPALTRRRGARKKSDELVPFTSTEGGQLRVDYPSPSTVNPSSDPNIPKHFWAAFFAGDAQKMRLGIPDNSKLVLQSLAHTSSKPNPGHHTSQQSALEKHHLFTRRYSNPQGDPVEDTFDTEVLHKFNVTVSDSSKLILPKQNTQRNLYSNYSPYSKDDSLPPHDTKMVGSSGAPCLPRRQSTPNLLGLSSLQTFNQSKSFCVPHSDSSVDPEKHTSALATYVAQQSNDMSVAKLTDSNKLDSNKLDNNAMLTSAAQRVQNPVLLDSADGATHIEKPQGFGFLSRTRQFGAWLTKATEGERVEITKKDLNVLAPNSF</sequence>
<evidence type="ECO:0000256" key="1">
    <source>
        <dbReference type="SAM" id="MobiDB-lite"/>
    </source>
</evidence>
<comment type="caution">
    <text evidence="2">The sequence shown here is derived from an EMBL/GenBank/DDBJ whole genome shotgun (WGS) entry which is preliminary data.</text>
</comment>
<feature type="compositionally biased region" description="Polar residues" evidence="1">
    <location>
        <begin position="80"/>
        <end position="89"/>
    </location>
</feature>
<organism evidence="2 3">
    <name type="scientific">Lymnaea stagnalis</name>
    <name type="common">Great pond snail</name>
    <name type="synonym">Helix stagnalis</name>
    <dbReference type="NCBI Taxonomy" id="6523"/>
    <lineage>
        <taxon>Eukaryota</taxon>
        <taxon>Metazoa</taxon>
        <taxon>Spiralia</taxon>
        <taxon>Lophotrochozoa</taxon>
        <taxon>Mollusca</taxon>
        <taxon>Gastropoda</taxon>
        <taxon>Heterobranchia</taxon>
        <taxon>Euthyneura</taxon>
        <taxon>Panpulmonata</taxon>
        <taxon>Hygrophila</taxon>
        <taxon>Lymnaeoidea</taxon>
        <taxon>Lymnaeidae</taxon>
        <taxon>Lymnaea</taxon>
    </lineage>
</organism>
<reference evidence="2 3" key="1">
    <citation type="submission" date="2024-04" db="EMBL/GenBank/DDBJ databases">
        <authorList>
            <consortium name="Genoscope - CEA"/>
            <person name="William W."/>
        </authorList>
    </citation>
    <scope>NUCLEOTIDE SEQUENCE [LARGE SCALE GENOMIC DNA]</scope>
</reference>
<gene>
    <name evidence="2" type="ORF">GSLYS_00009519001</name>
</gene>
<dbReference type="Proteomes" id="UP001497497">
    <property type="component" value="Unassembled WGS sequence"/>
</dbReference>
<protein>
    <submittedName>
        <fullName evidence="2">Uncharacterized protein</fullName>
    </submittedName>
</protein>
<feature type="compositionally biased region" description="Basic and acidic residues" evidence="1">
    <location>
        <begin position="201"/>
        <end position="212"/>
    </location>
</feature>
<dbReference type="AlphaFoldDB" id="A0AAV2HRT9"/>
<proteinExistence type="predicted"/>